<dbReference type="AlphaFoldDB" id="A0AAN7ZRY9"/>
<evidence type="ECO:0000256" key="1">
    <source>
        <dbReference type="ARBA" id="ARBA00004173"/>
    </source>
</evidence>
<evidence type="ECO:0000256" key="6">
    <source>
        <dbReference type="ARBA" id="ARBA00023128"/>
    </source>
</evidence>
<dbReference type="PANTHER" id="PTHR13143:SF6">
    <property type="entry name" value="TETRATRICOPEPTIDE REPEAT PROTEIN 19, MITOCHONDRIAL"/>
    <property type="match status" value="1"/>
</dbReference>
<comment type="similarity">
    <text evidence="2">Belongs to the TTC19 family.</text>
</comment>
<dbReference type="Pfam" id="PF13424">
    <property type="entry name" value="TPR_12"/>
    <property type="match status" value="1"/>
</dbReference>
<gene>
    <name evidence="7" type="ORF">RI129_005120</name>
</gene>
<name>A0AAN7ZRY9_9COLE</name>
<reference evidence="7 8" key="1">
    <citation type="journal article" date="2024" name="Insects">
        <title>An Improved Chromosome-Level Genome Assembly of the Firefly Pyrocoelia pectoralis.</title>
        <authorList>
            <person name="Fu X."/>
            <person name="Meyer-Rochow V.B."/>
            <person name="Ballantyne L."/>
            <person name="Zhu X."/>
        </authorList>
    </citation>
    <scope>NUCLEOTIDE SEQUENCE [LARGE SCALE GENOMIC DNA]</scope>
    <source>
        <strain evidence="7">XCY_ONT2</strain>
    </source>
</reference>
<evidence type="ECO:0000256" key="3">
    <source>
        <dbReference type="ARBA" id="ARBA00022737"/>
    </source>
</evidence>
<evidence type="ECO:0000256" key="4">
    <source>
        <dbReference type="ARBA" id="ARBA00022803"/>
    </source>
</evidence>
<dbReference type="InterPro" id="IPR040395">
    <property type="entry name" value="TTC19"/>
</dbReference>
<keyword evidence="6" id="KW-0496">Mitochondrion</keyword>
<organism evidence="7 8">
    <name type="scientific">Pyrocoelia pectoralis</name>
    <dbReference type="NCBI Taxonomy" id="417401"/>
    <lineage>
        <taxon>Eukaryota</taxon>
        <taxon>Metazoa</taxon>
        <taxon>Ecdysozoa</taxon>
        <taxon>Arthropoda</taxon>
        <taxon>Hexapoda</taxon>
        <taxon>Insecta</taxon>
        <taxon>Pterygota</taxon>
        <taxon>Neoptera</taxon>
        <taxon>Endopterygota</taxon>
        <taxon>Coleoptera</taxon>
        <taxon>Polyphaga</taxon>
        <taxon>Elateriformia</taxon>
        <taxon>Elateroidea</taxon>
        <taxon>Lampyridae</taxon>
        <taxon>Lampyrinae</taxon>
        <taxon>Pyrocoelia</taxon>
    </lineage>
</organism>
<dbReference type="InterPro" id="IPR011990">
    <property type="entry name" value="TPR-like_helical_dom_sf"/>
</dbReference>
<keyword evidence="3" id="KW-0677">Repeat</keyword>
<protein>
    <recommendedName>
        <fullName evidence="9">Tetratricopeptide repeat protein 19 homolog, mitochondrial</fullName>
    </recommendedName>
</protein>
<dbReference type="SMART" id="SM00028">
    <property type="entry name" value="TPR"/>
    <property type="match status" value="3"/>
</dbReference>
<dbReference type="SUPFAM" id="SSF48452">
    <property type="entry name" value="TPR-like"/>
    <property type="match status" value="2"/>
</dbReference>
<dbReference type="EMBL" id="JAVRBK010000003">
    <property type="protein sequence ID" value="KAK5646656.1"/>
    <property type="molecule type" value="Genomic_DNA"/>
</dbReference>
<sequence>MFKLRNWFKLYASYNKFVIRPFSSTFLGSTITKHVRRTENVYTHNFVPPLKTVFALNVLSWLGFSDNDNEKESELIMTIKRAVLATRREQYDKAEQLLHVALRLAQQQQNEEGITYCYDLMANLAFDQYRLNKAETLFISVLQRLLSTGMQQDDLKVIHISLKLARICHLKAENEKADIGYNWCLEKIRGNSDENAQILCGIIHDWYAQFLLDTGDVAKSLKHLKEAYNICVLAVGQENEQSMLLLNDIGITNWRTDNLEAAEECLNKAVLIGNNLEDKSHTGVINANLGLVYLQRGLIEQATRYCDIALQLGNRHDNAESVSQANYCIEQIKLNLRK</sequence>
<keyword evidence="5" id="KW-0809">Transit peptide</keyword>
<comment type="caution">
    <text evidence="7">The sequence shown here is derived from an EMBL/GenBank/DDBJ whole genome shotgun (WGS) entry which is preliminary data.</text>
</comment>
<evidence type="ECO:0000256" key="2">
    <source>
        <dbReference type="ARBA" id="ARBA00008219"/>
    </source>
</evidence>
<dbReference type="Proteomes" id="UP001329430">
    <property type="component" value="Chromosome 3"/>
</dbReference>
<dbReference type="GO" id="GO:0005743">
    <property type="term" value="C:mitochondrial inner membrane"/>
    <property type="evidence" value="ECO:0007669"/>
    <property type="project" value="TreeGrafter"/>
</dbReference>
<keyword evidence="8" id="KW-1185">Reference proteome</keyword>
<evidence type="ECO:0000313" key="7">
    <source>
        <dbReference type="EMBL" id="KAK5646656.1"/>
    </source>
</evidence>
<proteinExistence type="inferred from homology"/>
<dbReference type="GO" id="GO:0034551">
    <property type="term" value="P:mitochondrial respiratory chain complex III assembly"/>
    <property type="evidence" value="ECO:0007669"/>
    <property type="project" value="InterPro"/>
</dbReference>
<accession>A0AAN7ZRY9</accession>
<keyword evidence="4" id="KW-0802">TPR repeat</keyword>
<evidence type="ECO:0000313" key="8">
    <source>
        <dbReference type="Proteomes" id="UP001329430"/>
    </source>
</evidence>
<dbReference type="PANTHER" id="PTHR13143">
    <property type="entry name" value="TETRATRICOPEPTIDE REPEAT PROTEIN 19"/>
    <property type="match status" value="1"/>
</dbReference>
<dbReference type="Gene3D" id="1.25.40.10">
    <property type="entry name" value="Tetratricopeptide repeat domain"/>
    <property type="match status" value="2"/>
</dbReference>
<dbReference type="InterPro" id="IPR019734">
    <property type="entry name" value="TPR_rpt"/>
</dbReference>
<evidence type="ECO:0000256" key="5">
    <source>
        <dbReference type="ARBA" id="ARBA00022946"/>
    </source>
</evidence>
<evidence type="ECO:0008006" key="9">
    <source>
        <dbReference type="Google" id="ProtNLM"/>
    </source>
</evidence>
<comment type="subcellular location">
    <subcellularLocation>
        <location evidence="1">Mitochondrion</location>
    </subcellularLocation>
</comment>